<reference evidence="2" key="1">
    <citation type="submission" date="2020-07" db="EMBL/GenBank/DDBJ databases">
        <title>Multicomponent nature underlies the extraordinary mechanical properties of spider dragline silk.</title>
        <authorList>
            <person name="Kono N."/>
            <person name="Nakamura H."/>
            <person name="Mori M."/>
            <person name="Yoshida Y."/>
            <person name="Ohtoshi R."/>
            <person name="Malay A.D."/>
            <person name="Moran D.A.P."/>
            <person name="Tomita M."/>
            <person name="Numata K."/>
            <person name="Arakawa K."/>
        </authorList>
    </citation>
    <scope>NUCLEOTIDE SEQUENCE</scope>
</reference>
<gene>
    <name evidence="2" type="ORF">TNCT_537261</name>
</gene>
<dbReference type="EMBL" id="BMAO01038371">
    <property type="protein sequence ID" value="GFR24439.1"/>
    <property type="molecule type" value="Genomic_DNA"/>
</dbReference>
<keyword evidence="3" id="KW-1185">Reference proteome</keyword>
<proteinExistence type="predicted"/>
<dbReference type="AlphaFoldDB" id="A0A8X6ILG5"/>
<feature type="region of interest" description="Disordered" evidence="1">
    <location>
        <begin position="87"/>
        <end position="108"/>
    </location>
</feature>
<dbReference type="Proteomes" id="UP000887116">
    <property type="component" value="Unassembled WGS sequence"/>
</dbReference>
<organism evidence="2 3">
    <name type="scientific">Trichonephila clavata</name>
    <name type="common">Joro spider</name>
    <name type="synonym">Nephila clavata</name>
    <dbReference type="NCBI Taxonomy" id="2740835"/>
    <lineage>
        <taxon>Eukaryota</taxon>
        <taxon>Metazoa</taxon>
        <taxon>Ecdysozoa</taxon>
        <taxon>Arthropoda</taxon>
        <taxon>Chelicerata</taxon>
        <taxon>Arachnida</taxon>
        <taxon>Araneae</taxon>
        <taxon>Araneomorphae</taxon>
        <taxon>Entelegynae</taxon>
        <taxon>Araneoidea</taxon>
        <taxon>Nephilidae</taxon>
        <taxon>Trichonephila</taxon>
    </lineage>
</organism>
<comment type="caution">
    <text evidence="2">The sequence shown here is derived from an EMBL/GenBank/DDBJ whole genome shotgun (WGS) entry which is preliminary data.</text>
</comment>
<name>A0A8X6ILG5_TRICU</name>
<sequence>MSSTRAVPRRNIVGAVPAGRAHRLLRRQRPENNRDLWNGKRNNAFEGDVVKWRSVLQVGDASATGLKVRGSLLRWCPLASSFNRPLDTASGVNLASPSGSVSGNYRRD</sequence>
<accession>A0A8X6ILG5</accession>
<protein>
    <submittedName>
        <fullName evidence="2">Uncharacterized protein</fullName>
    </submittedName>
</protein>
<feature type="compositionally biased region" description="Polar residues" evidence="1">
    <location>
        <begin position="90"/>
        <end position="108"/>
    </location>
</feature>
<evidence type="ECO:0000313" key="2">
    <source>
        <dbReference type="EMBL" id="GFR24439.1"/>
    </source>
</evidence>
<evidence type="ECO:0000313" key="3">
    <source>
        <dbReference type="Proteomes" id="UP000887116"/>
    </source>
</evidence>
<evidence type="ECO:0000256" key="1">
    <source>
        <dbReference type="SAM" id="MobiDB-lite"/>
    </source>
</evidence>